<keyword evidence="7" id="KW-1185">Reference proteome</keyword>
<keyword evidence="3 5" id="KW-1133">Transmembrane helix</keyword>
<evidence type="ECO:0000256" key="1">
    <source>
        <dbReference type="ARBA" id="ARBA00004127"/>
    </source>
</evidence>
<protein>
    <submittedName>
        <fullName evidence="6">Isoprenylcysteine carboxylmethyltransferase family protein</fullName>
    </submittedName>
</protein>
<gene>
    <name evidence="6" type="ORF">L2725_22450</name>
</gene>
<dbReference type="Gene3D" id="1.20.120.1630">
    <property type="match status" value="1"/>
</dbReference>
<keyword evidence="2 5" id="KW-0812">Transmembrane</keyword>
<feature type="transmembrane region" description="Helical" evidence="5">
    <location>
        <begin position="36"/>
        <end position="57"/>
    </location>
</feature>
<keyword evidence="4 5" id="KW-0472">Membrane</keyword>
<dbReference type="RefSeq" id="WP_115136644.1">
    <property type="nucleotide sequence ID" value="NZ_JAKIKT010000016.1"/>
</dbReference>
<comment type="subcellular location">
    <subcellularLocation>
        <location evidence="1">Endomembrane system</location>
        <topology evidence="1">Multi-pass membrane protein</topology>
    </subcellularLocation>
</comment>
<dbReference type="Pfam" id="PF04191">
    <property type="entry name" value="PEMT"/>
    <property type="match status" value="1"/>
</dbReference>
<evidence type="ECO:0000256" key="2">
    <source>
        <dbReference type="ARBA" id="ARBA00022692"/>
    </source>
</evidence>
<dbReference type="InterPro" id="IPR007318">
    <property type="entry name" value="Phopholipid_MeTrfase"/>
</dbReference>
<evidence type="ECO:0000313" key="7">
    <source>
        <dbReference type="Proteomes" id="UP001202831"/>
    </source>
</evidence>
<comment type="caution">
    <text evidence="6">The sequence shown here is derived from an EMBL/GenBank/DDBJ whole genome shotgun (WGS) entry which is preliminary data.</text>
</comment>
<organism evidence="6 7">
    <name type="scientific">Shewanella corallii</name>
    <dbReference type="NCBI Taxonomy" id="560080"/>
    <lineage>
        <taxon>Bacteria</taxon>
        <taxon>Pseudomonadati</taxon>
        <taxon>Pseudomonadota</taxon>
        <taxon>Gammaproteobacteria</taxon>
        <taxon>Alteromonadales</taxon>
        <taxon>Shewanellaceae</taxon>
        <taxon>Shewanella</taxon>
    </lineage>
</organism>
<dbReference type="Proteomes" id="UP001202831">
    <property type="component" value="Unassembled WGS sequence"/>
</dbReference>
<feature type="transmembrane region" description="Helical" evidence="5">
    <location>
        <begin position="89"/>
        <end position="119"/>
    </location>
</feature>
<sequence length="150" mass="17129">MALKIPPLLLVLLFALAGWLLTWFGLGWHWDMPLRLGWLIGWGLGGLLFAFAGVLSFRRGNTTVDPTRPDKASKLINGGIYQRTRNPMYVGFASALVGWGGYLTDPLALLLVPVFIWYLTEFQIKPEEQALTELFGEEYQDYCHQVRRWL</sequence>
<dbReference type="EMBL" id="JAKIKT010000016">
    <property type="protein sequence ID" value="MCL2916502.1"/>
    <property type="molecule type" value="Genomic_DNA"/>
</dbReference>
<name>A0ABT0NDS2_9GAMM</name>
<feature type="transmembrane region" description="Helical" evidence="5">
    <location>
        <begin position="7"/>
        <end position="30"/>
    </location>
</feature>
<evidence type="ECO:0000256" key="5">
    <source>
        <dbReference type="SAM" id="Phobius"/>
    </source>
</evidence>
<evidence type="ECO:0000313" key="6">
    <source>
        <dbReference type="EMBL" id="MCL2916502.1"/>
    </source>
</evidence>
<accession>A0ABT0NDS2</accession>
<evidence type="ECO:0000256" key="3">
    <source>
        <dbReference type="ARBA" id="ARBA00022989"/>
    </source>
</evidence>
<proteinExistence type="predicted"/>
<evidence type="ECO:0000256" key="4">
    <source>
        <dbReference type="ARBA" id="ARBA00023136"/>
    </source>
</evidence>
<reference evidence="6 7" key="1">
    <citation type="submission" date="2022-01" db="EMBL/GenBank/DDBJ databases">
        <title>Whole genome-based taxonomy of the Shewanellaceae.</title>
        <authorList>
            <person name="Martin-Rodriguez A.J."/>
        </authorList>
    </citation>
    <scope>NUCLEOTIDE SEQUENCE [LARGE SCALE GENOMIC DNA]</scope>
    <source>
        <strain evidence="6 7">DSM 21332</strain>
    </source>
</reference>
<dbReference type="PANTHER" id="PTHR12714">
    <property type="entry name" value="PROTEIN-S ISOPRENYLCYSTEINE O-METHYLTRANSFERASE"/>
    <property type="match status" value="1"/>
</dbReference>
<dbReference type="PANTHER" id="PTHR12714:SF24">
    <property type="entry name" value="SLR1182 PROTEIN"/>
    <property type="match status" value="1"/>
</dbReference>